<dbReference type="Proteomes" id="UP000822184">
    <property type="component" value="Unassembled WGS sequence"/>
</dbReference>
<dbReference type="AlphaFoldDB" id="A0AAE5H2T3"/>
<evidence type="ECO:0000313" key="2">
    <source>
        <dbReference type="Proteomes" id="UP000822184"/>
    </source>
</evidence>
<accession>A0AAE5H2T3</accession>
<name>A0AAE5H2T3_CLOBE</name>
<dbReference type="EMBL" id="JABTDW010000001">
    <property type="protein sequence ID" value="NSB13727.1"/>
    <property type="molecule type" value="Genomic_DNA"/>
</dbReference>
<organism evidence="1 2">
    <name type="scientific">Clostridium beijerinckii</name>
    <name type="common">Clostridium MP</name>
    <dbReference type="NCBI Taxonomy" id="1520"/>
    <lineage>
        <taxon>Bacteria</taxon>
        <taxon>Bacillati</taxon>
        <taxon>Bacillota</taxon>
        <taxon>Clostridia</taxon>
        <taxon>Eubacteriales</taxon>
        <taxon>Clostridiaceae</taxon>
        <taxon>Clostridium</taxon>
    </lineage>
</organism>
<sequence length="55" mass="6891">MCISGEIEYIFVPYDYENFTNMYQIYMIETFQIFNEKPYREARIKINVYYDNRPI</sequence>
<evidence type="ECO:0000313" key="1">
    <source>
        <dbReference type="EMBL" id="NSB13727.1"/>
    </source>
</evidence>
<reference evidence="1" key="1">
    <citation type="submission" date="2020-06" db="EMBL/GenBank/DDBJ databases">
        <title>Genomic insights into acetone-butanol-ethanol (ABE) fermentation by sequencing solventogenic clostridia strains.</title>
        <authorList>
            <person name="Brown S."/>
        </authorList>
    </citation>
    <scope>NUCLEOTIDE SEQUENCE</scope>
    <source>
        <strain evidence="1">DJ123</strain>
    </source>
</reference>
<comment type="caution">
    <text evidence="1">The sequence shown here is derived from an EMBL/GenBank/DDBJ whole genome shotgun (WGS) entry which is preliminary data.</text>
</comment>
<protein>
    <submittedName>
        <fullName evidence="1">Phage-related protein</fullName>
    </submittedName>
</protein>
<proteinExistence type="predicted"/>
<gene>
    <name evidence="1" type="ORF">BCD95_001986</name>
</gene>